<evidence type="ECO:0000256" key="4">
    <source>
        <dbReference type="PROSITE-ProRule" id="PRU00335"/>
    </source>
</evidence>
<dbReference type="GO" id="GO:0000976">
    <property type="term" value="F:transcription cis-regulatory region binding"/>
    <property type="evidence" value="ECO:0007669"/>
    <property type="project" value="TreeGrafter"/>
</dbReference>
<dbReference type="Pfam" id="PF00440">
    <property type="entry name" value="TetR_N"/>
    <property type="match status" value="1"/>
</dbReference>
<dbReference type="SUPFAM" id="SSF48498">
    <property type="entry name" value="Tetracyclin repressor-like, C-terminal domain"/>
    <property type="match status" value="1"/>
</dbReference>
<dbReference type="PANTHER" id="PTHR30055:SF160">
    <property type="entry name" value="TRANSCRIPTIONAL REGULATORY PROTEIN (PROBABLY ASNC-FAMILY)-RELATED"/>
    <property type="match status" value="1"/>
</dbReference>
<dbReference type="InterPro" id="IPR009057">
    <property type="entry name" value="Homeodomain-like_sf"/>
</dbReference>
<gene>
    <name evidence="6" type="ORF">IW252_002328</name>
</gene>
<dbReference type="FunFam" id="1.10.10.60:FF:000141">
    <property type="entry name" value="TetR family transcriptional regulator"/>
    <property type="match status" value="1"/>
</dbReference>
<evidence type="ECO:0000256" key="2">
    <source>
        <dbReference type="ARBA" id="ARBA00023125"/>
    </source>
</evidence>
<dbReference type="SUPFAM" id="SSF46689">
    <property type="entry name" value="Homeodomain-like"/>
    <property type="match status" value="1"/>
</dbReference>
<organism evidence="6 7">
    <name type="scientific">Zhihengliuella flava</name>
    <dbReference type="NCBI Taxonomy" id="1285193"/>
    <lineage>
        <taxon>Bacteria</taxon>
        <taxon>Bacillati</taxon>
        <taxon>Actinomycetota</taxon>
        <taxon>Actinomycetes</taxon>
        <taxon>Micrococcales</taxon>
        <taxon>Micrococcaceae</taxon>
        <taxon>Zhihengliuella</taxon>
    </lineage>
</organism>
<protein>
    <submittedName>
        <fullName evidence="6">AcrR family transcriptional regulator</fullName>
    </submittedName>
</protein>
<dbReference type="RefSeq" id="WP_331271528.1">
    <property type="nucleotide sequence ID" value="NZ_JADOTZ010000001.1"/>
</dbReference>
<name>A0A931DDH7_9MICC</name>
<dbReference type="InterPro" id="IPR050109">
    <property type="entry name" value="HTH-type_TetR-like_transc_reg"/>
</dbReference>
<feature type="DNA-binding region" description="H-T-H motif" evidence="4">
    <location>
        <begin position="43"/>
        <end position="62"/>
    </location>
</feature>
<dbReference type="Gene3D" id="1.10.357.10">
    <property type="entry name" value="Tetracycline Repressor, domain 2"/>
    <property type="match status" value="1"/>
</dbReference>
<accession>A0A931DDH7</accession>
<sequence>MDQVSAPADQDKRSGRLPREQRRAQLLQAAHGVFVTHGYHGAAMDEIAEAAHVSKPVLYQHFPGKRELYLALLDHHLDELTTAMLTALRSTDDNKERVTAAIRTYFEFVAADHQAYRLIFESDLLNDPDVSDRFERFNAAIADEIASAISGDTSLAQAEALLLGRTLSGMAQVSARSWLEVSDCVDQTVASDLVARLAWRGISRFPKES</sequence>
<keyword evidence="7" id="KW-1185">Reference proteome</keyword>
<keyword evidence="3" id="KW-0804">Transcription</keyword>
<feature type="domain" description="HTH tetR-type" evidence="5">
    <location>
        <begin position="20"/>
        <end position="80"/>
    </location>
</feature>
<dbReference type="PANTHER" id="PTHR30055">
    <property type="entry name" value="HTH-TYPE TRANSCRIPTIONAL REGULATOR RUTR"/>
    <property type="match status" value="1"/>
</dbReference>
<dbReference type="AlphaFoldDB" id="A0A931DDH7"/>
<dbReference type="PRINTS" id="PR00455">
    <property type="entry name" value="HTHTETR"/>
</dbReference>
<dbReference type="GO" id="GO:0045892">
    <property type="term" value="P:negative regulation of DNA-templated transcription"/>
    <property type="evidence" value="ECO:0007669"/>
    <property type="project" value="UniProtKB-ARBA"/>
</dbReference>
<dbReference type="Proteomes" id="UP000625033">
    <property type="component" value="Unassembled WGS sequence"/>
</dbReference>
<evidence type="ECO:0000256" key="3">
    <source>
        <dbReference type="ARBA" id="ARBA00023163"/>
    </source>
</evidence>
<keyword evidence="1" id="KW-0805">Transcription regulation</keyword>
<evidence type="ECO:0000256" key="1">
    <source>
        <dbReference type="ARBA" id="ARBA00023015"/>
    </source>
</evidence>
<evidence type="ECO:0000313" key="6">
    <source>
        <dbReference type="EMBL" id="MBG6085561.1"/>
    </source>
</evidence>
<reference evidence="6" key="1">
    <citation type="submission" date="2020-11" db="EMBL/GenBank/DDBJ databases">
        <title>Sequencing the genomes of 1000 actinobacteria strains.</title>
        <authorList>
            <person name="Klenk H.-P."/>
        </authorList>
    </citation>
    <scope>NUCLEOTIDE SEQUENCE</scope>
    <source>
        <strain evidence="6">DSM 26152</strain>
    </source>
</reference>
<dbReference type="EMBL" id="JADOTZ010000001">
    <property type="protein sequence ID" value="MBG6085561.1"/>
    <property type="molecule type" value="Genomic_DNA"/>
</dbReference>
<dbReference type="InterPro" id="IPR001647">
    <property type="entry name" value="HTH_TetR"/>
</dbReference>
<evidence type="ECO:0000259" key="5">
    <source>
        <dbReference type="PROSITE" id="PS50977"/>
    </source>
</evidence>
<keyword evidence="2 4" id="KW-0238">DNA-binding</keyword>
<dbReference type="GO" id="GO:0003700">
    <property type="term" value="F:DNA-binding transcription factor activity"/>
    <property type="evidence" value="ECO:0007669"/>
    <property type="project" value="TreeGrafter"/>
</dbReference>
<evidence type="ECO:0000313" key="7">
    <source>
        <dbReference type="Proteomes" id="UP000625033"/>
    </source>
</evidence>
<proteinExistence type="predicted"/>
<dbReference type="PROSITE" id="PS50977">
    <property type="entry name" value="HTH_TETR_2"/>
    <property type="match status" value="1"/>
</dbReference>
<dbReference type="InterPro" id="IPR036271">
    <property type="entry name" value="Tet_transcr_reg_TetR-rel_C_sf"/>
</dbReference>
<comment type="caution">
    <text evidence="6">The sequence shown here is derived from an EMBL/GenBank/DDBJ whole genome shotgun (WGS) entry which is preliminary data.</text>
</comment>